<protein>
    <submittedName>
        <fullName evidence="6">Cellulose synthase catalytic subunit (UDP-forming)</fullName>
        <ecNumber evidence="6">2.4.1.12</ecNumber>
    </submittedName>
</protein>
<feature type="transmembrane region" description="Helical" evidence="5">
    <location>
        <begin position="227"/>
        <end position="251"/>
    </location>
</feature>
<dbReference type="InterPro" id="IPR003919">
    <property type="entry name" value="Cell_synth_A"/>
</dbReference>
<dbReference type="EC" id="2.4.1.12" evidence="6"/>
<organism evidence="6 7">
    <name type="scientific">Mixta intestinalis</name>
    <dbReference type="NCBI Taxonomy" id="1615494"/>
    <lineage>
        <taxon>Bacteria</taxon>
        <taxon>Pseudomonadati</taxon>
        <taxon>Pseudomonadota</taxon>
        <taxon>Gammaproteobacteria</taxon>
        <taxon>Enterobacterales</taxon>
        <taxon>Erwiniaceae</taxon>
        <taxon>Mixta</taxon>
    </lineage>
</organism>
<dbReference type="Proteomes" id="UP000464053">
    <property type="component" value="Chromosome"/>
</dbReference>
<dbReference type="KEGG" id="mint:C7M51_03670"/>
<accession>A0A6P1Q3W3</accession>
<dbReference type="PRINTS" id="PR01439">
    <property type="entry name" value="CELLSNTHASEA"/>
</dbReference>
<sequence>MNPLRWLIAAPAWQTLSTRYDGYRLAGSSALAAGIHCFWLVLGWSLLRFEAPGWQRIIAQRRTLWPHISPERPRPLDILRFLSQSIWLLLFLPQDGSTRSQRKRFNAFHRLFGWRQQAYLWLDRLPQHIHRGERLEEKLNRLSPGLRKLLFICGSLIAAALALLCISQPFDLFTQFIFVLMLWALAMVVRRVPGRLATMMLIVLSLTVSCRYLWWRYTSTLNWDDPVSLTFGLLLIVAETYAWVVLVLGYFQTLWPLHRQPVSLPEDTRLWPSVDLLVPTYNEPMSVVKTNDLRRAGHRLAER</sequence>
<keyword evidence="7" id="KW-1185">Reference proteome</keyword>
<feature type="transmembrane region" description="Helical" evidence="5">
    <location>
        <begin position="149"/>
        <end position="166"/>
    </location>
</feature>
<evidence type="ECO:0000256" key="1">
    <source>
        <dbReference type="ARBA" id="ARBA00004141"/>
    </source>
</evidence>
<dbReference type="GO" id="GO:0005886">
    <property type="term" value="C:plasma membrane"/>
    <property type="evidence" value="ECO:0007669"/>
    <property type="project" value="TreeGrafter"/>
</dbReference>
<keyword evidence="2 6" id="KW-0328">Glycosyltransferase</keyword>
<evidence type="ECO:0000313" key="6">
    <source>
        <dbReference type="EMBL" id="QHM73323.1"/>
    </source>
</evidence>
<keyword evidence="5" id="KW-0812">Transmembrane</keyword>
<evidence type="ECO:0000313" key="7">
    <source>
        <dbReference type="Proteomes" id="UP000464053"/>
    </source>
</evidence>
<evidence type="ECO:0000256" key="3">
    <source>
        <dbReference type="ARBA" id="ARBA00022679"/>
    </source>
</evidence>
<feature type="transmembrane region" description="Helical" evidence="5">
    <location>
        <begin position="172"/>
        <end position="189"/>
    </location>
</feature>
<evidence type="ECO:0000256" key="4">
    <source>
        <dbReference type="ARBA" id="ARBA00022989"/>
    </source>
</evidence>
<name>A0A6P1Q3W3_9GAMM</name>
<feature type="transmembrane region" description="Helical" evidence="5">
    <location>
        <begin position="196"/>
        <end position="215"/>
    </location>
</feature>
<keyword evidence="4 5" id="KW-1133">Transmembrane helix</keyword>
<dbReference type="EMBL" id="CP028271">
    <property type="protein sequence ID" value="QHM73323.1"/>
    <property type="molecule type" value="Genomic_DNA"/>
</dbReference>
<dbReference type="PANTHER" id="PTHR43867:SF2">
    <property type="entry name" value="CELLULOSE SYNTHASE CATALYTIC SUBUNIT A [UDP-FORMING]"/>
    <property type="match status" value="1"/>
</dbReference>
<comment type="subcellular location">
    <subcellularLocation>
        <location evidence="1">Membrane</location>
        <topology evidence="1">Multi-pass membrane protein</topology>
    </subcellularLocation>
</comment>
<dbReference type="AlphaFoldDB" id="A0A6P1Q3W3"/>
<keyword evidence="3 6" id="KW-0808">Transferase</keyword>
<dbReference type="InterPro" id="IPR050321">
    <property type="entry name" value="Glycosyltr_2/OpgH_subfam"/>
</dbReference>
<dbReference type="GO" id="GO:0006011">
    <property type="term" value="P:UDP-alpha-D-glucose metabolic process"/>
    <property type="evidence" value="ECO:0007669"/>
    <property type="project" value="InterPro"/>
</dbReference>
<keyword evidence="5" id="KW-0472">Membrane</keyword>
<feature type="transmembrane region" description="Helical" evidence="5">
    <location>
        <begin position="25"/>
        <end position="47"/>
    </location>
</feature>
<evidence type="ECO:0000256" key="5">
    <source>
        <dbReference type="SAM" id="Phobius"/>
    </source>
</evidence>
<dbReference type="GO" id="GO:0016760">
    <property type="term" value="F:cellulose synthase (UDP-forming) activity"/>
    <property type="evidence" value="ECO:0007669"/>
    <property type="project" value="UniProtKB-EC"/>
</dbReference>
<evidence type="ECO:0000256" key="2">
    <source>
        <dbReference type="ARBA" id="ARBA00022676"/>
    </source>
</evidence>
<dbReference type="GO" id="GO:0035438">
    <property type="term" value="F:cyclic-di-GMP binding"/>
    <property type="evidence" value="ECO:0007669"/>
    <property type="project" value="InterPro"/>
</dbReference>
<dbReference type="PANTHER" id="PTHR43867">
    <property type="entry name" value="CELLULOSE SYNTHASE CATALYTIC SUBUNIT A [UDP-FORMING]"/>
    <property type="match status" value="1"/>
</dbReference>
<reference evidence="6 7" key="1">
    <citation type="submission" date="2018-03" db="EMBL/GenBank/DDBJ databases">
        <title>Pantoea intestinalis SRCM103226 isolated form the mealworm.</title>
        <authorList>
            <person name="Jeong D.-Y."/>
            <person name="Kim J.W."/>
        </authorList>
    </citation>
    <scope>NUCLEOTIDE SEQUENCE [LARGE SCALE GENOMIC DNA]</scope>
    <source>
        <strain evidence="6 7">SRCM103226</strain>
    </source>
</reference>
<gene>
    <name evidence="6" type="primary">bcsA_1</name>
    <name evidence="6" type="ORF">C7M51_03670</name>
</gene>
<proteinExistence type="predicted"/>